<gene>
    <name evidence="1" type="ORF">IX38_04235</name>
</gene>
<dbReference type="SUPFAM" id="SSF69754">
    <property type="entry name" value="Ribosome binding protein Y (YfiA homologue)"/>
    <property type="match status" value="1"/>
</dbReference>
<dbReference type="Pfam" id="PF02482">
    <property type="entry name" value="Ribosomal_S30AE"/>
    <property type="match status" value="1"/>
</dbReference>
<proteinExistence type="predicted"/>
<organism evidence="1 2">
    <name type="scientific">Chryseobacterium luteum</name>
    <dbReference type="NCBI Taxonomy" id="421531"/>
    <lineage>
        <taxon>Bacteria</taxon>
        <taxon>Pseudomonadati</taxon>
        <taxon>Bacteroidota</taxon>
        <taxon>Flavobacteriia</taxon>
        <taxon>Flavobacteriales</taxon>
        <taxon>Weeksellaceae</taxon>
        <taxon>Chryseobacterium group</taxon>
        <taxon>Chryseobacterium</taxon>
    </lineage>
</organism>
<reference evidence="1 2" key="1">
    <citation type="submission" date="2014-07" db="EMBL/GenBank/DDBJ databases">
        <title>Genome of Chryseobacterium luteum DSM 18605.</title>
        <authorList>
            <person name="Stropko S.J."/>
            <person name="Pipes S.E."/>
            <person name="Newman J.D."/>
        </authorList>
    </citation>
    <scope>NUCLEOTIDE SEQUENCE [LARGE SCALE GENOMIC DNA]</scope>
    <source>
        <strain evidence="1 2">DSM 18605</strain>
    </source>
</reference>
<dbReference type="Proteomes" id="UP000028703">
    <property type="component" value="Unassembled WGS sequence"/>
</dbReference>
<dbReference type="Gene3D" id="3.30.160.100">
    <property type="entry name" value="Ribosome hibernation promotion factor-like"/>
    <property type="match status" value="1"/>
</dbReference>
<dbReference type="eggNOG" id="COG1544">
    <property type="taxonomic scope" value="Bacteria"/>
</dbReference>
<dbReference type="STRING" id="421531.IX38_04235"/>
<name>A0A085ZW48_9FLAO</name>
<evidence type="ECO:0000313" key="2">
    <source>
        <dbReference type="Proteomes" id="UP000028703"/>
    </source>
</evidence>
<evidence type="ECO:0000313" key="1">
    <source>
        <dbReference type="EMBL" id="KFF08662.1"/>
    </source>
</evidence>
<dbReference type="OrthoDB" id="9808702at2"/>
<accession>A0A085ZW48</accession>
<sequence length="96" mass="10918">MKITVQSIGLTPHEPLESHIDKKVSKLETFYDKIHECKVFLKVENNSDRNNKTAELILAVPGDDIVVKKTSETFEESLDMCVDTAKKLLIKKKEMA</sequence>
<dbReference type="RefSeq" id="WP_034702014.1">
    <property type="nucleotide sequence ID" value="NZ_JPRO01000002.1"/>
</dbReference>
<dbReference type="AlphaFoldDB" id="A0A085ZW48"/>
<comment type="caution">
    <text evidence="1">The sequence shown here is derived from an EMBL/GenBank/DDBJ whole genome shotgun (WGS) entry which is preliminary data.</text>
</comment>
<protein>
    <submittedName>
        <fullName evidence="1">RNA polymerase subunit sigma-54</fullName>
    </submittedName>
</protein>
<keyword evidence="2" id="KW-1185">Reference proteome</keyword>
<dbReference type="InterPro" id="IPR036567">
    <property type="entry name" value="RHF-like"/>
</dbReference>
<dbReference type="InterPro" id="IPR003489">
    <property type="entry name" value="RHF/RaiA"/>
</dbReference>
<dbReference type="EMBL" id="JPRO01000002">
    <property type="protein sequence ID" value="KFF08662.1"/>
    <property type="molecule type" value="Genomic_DNA"/>
</dbReference>